<feature type="transmembrane region" description="Helical" evidence="1">
    <location>
        <begin position="35"/>
        <end position="51"/>
    </location>
</feature>
<keyword evidence="3" id="KW-1185">Reference proteome</keyword>
<dbReference type="EMBL" id="BAAADS010000006">
    <property type="protein sequence ID" value="GAA0595185.1"/>
    <property type="molecule type" value="Genomic_DNA"/>
</dbReference>
<proteinExistence type="predicted"/>
<keyword evidence="1" id="KW-1133">Transmembrane helix</keyword>
<protein>
    <submittedName>
        <fullName evidence="2">Uncharacterized protein</fullName>
    </submittedName>
</protein>
<feature type="transmembrane region" description="Helical" evidence="1">
    <location>
        <begin position="12"/>
        <end position="29"/>
    </location>
</feature>
<evidence type="ECO:0000256" key="1">
    <source>
        <dbReference type="SAM" id="Phobius"/>
    </source>
</evidence>
<evidence type="ECO:0000313" key="2">
    <source>
        <dbReference type="EMBL" id="GAA0595185.1"/>
    </source>
</evidence>
<keyword evidence="1" id="KW-0472">Membrane</keyword>
<accession>A0ABN1FPL4</accession>
<comment type="caution">
    <text evidence="2">The sequence shown here is derived from an EMBL/GenBank/DDBJ whole genome shotgun (WGS) entry which is preliminary data.</text>
</comment>
<keyword evidence="1" id="KW-0812">Transmembrane</keyword>
<gene>
    <name evidence="2" type="ORF">GCM10009001_09140</name>
</gene>
<dbReference type="RefSeq" id="WP_390351127.1">
    <property type="nucleotide sequence ID" value="NZ_JBHUMU010000017.1"/>
</dbReference>
<sequence length="59" mass="6706">MNWPVVKDLKWLVFQSTSILSAVVGIILAVSSNHYWVLFVCISMFLMYLGASRATKLTR</sequence>
<dbReference type="Proteomes" id="UP001500866">
    <property type="component" value="Unassembled WGS sequence"/>
</dbReference>
<organism evidence="2 3">
    <name type="scientific">Virgibacillus siamensis</name>
    <dbReference type="NCBI Taxonomy" id="480071"/>
    <lineage>
        <taxon>Bacteria</taxon>
        <taxon>Bacillati</taxon>
        <taxon>Bacillota</taxon>
        <taxon>Bacilli</taxon>
        <taxon>Bacillales</taxon>
        <taxon>Bacillaceae</taxon>
        <taxon>Virgibacillus</taxon>
    </lineage>
</organism>
<name>A0ABN1FPL4_9BACI</name>
<evidence type="ECO:0000313" key="3">
    <source>
        <dbReference type="Proteomes" id="UP001500866"/>
    </source>
</evidence>
<reference evidence="2 3" key="1">
    <citation type="journal article" date="2019" name="Int. J. Syst. Evol. Microbiol.">
        <title>The Global Catalogue of Microorganisms (GCM) 10K type strain sequencing project: providing services to taxonomists for standard genome sequencing and annotation.</title>
        <authorList>
            <consortium name="The Broad Institute Genomics Platform"/>
            <consortium name="The Broad Institute Genome Sequencing Center for Infectious Disease"/>
            <person name="Wu L."/>
            <person name="Ma J."/>
        </authorList>
    </citation>
    <scope>NUCLEOTIDE SEQUENCE [LARGE SCALE GENOMIC DNA]</scope>
    <source>
        <strain evidence="2 3">JCM 15395</strain>
    </source>
</reference>